<dbReference type="Proteomes" id="UP000198932">
    <property type="component" value="Unassembled WGS sequence"/>
</dbReference>
<gene>
    <name evidence="4" type="ORF">SAMN04487937_2158</name>
</gene>
<dbReference type="EMBL" id="FOYN01000003">
    <property type="protein sequence ID" value="SFR46910.1"/>
    <property type="molecule type" value="Genomic_DNA"/>
</dbReference>
<dbReference type="NCBIfam" id="TIGR01766">
    <property type="entry name" value="IS200/IS605 family accessory protein TnpB-like domain"/>
    <property type="match status" value="1"/>
</dbReference>
<feature type="compositionally biased region" description="Polar residues" evidence="2">
    <location>
        <begin position="433"/>
        <end position="444"/>
    </location>
</feature>
<protein>
    <submittedName>
        <fullName evidence="4">Transposase, IS605 OrfB family, central region</fullName>
    </submittedName>
</protein>
<feature type="domain" description="Cas12f1-like TNB" evidence="3">
    <location>
        <begin position="298"/>
        <end position="364"/>
    </location>
</feature>
<evidence type="ECO:0000259" key="3">
    <source>
        <dbReference type="Pfam" id="PF07282"/>
    </source>
</evidence>
<dbReference type="AlphaFoldDB" id="A0A1I6GXJ6"/>
<dbReference type="InterPro" id="IPR051399">
    <property type="entry name" value="RNA-guided_DNA_endo/Transpos"/>
</dbReference>
<evidence type="ECO:0000256" key="1">
    <source>
        <dbReference type="ARBA" id="ARBA00023125"/>
    </source>
</evidence>
<feature type="compositionally biased region" description="Basic and acidic residues" evidence="2">
    <location>
        <begin position="408"/>
        <end position="428"/>
    </location>
</feature>
<accession>A0A1I6GXJ6</accession>
<dbReference type="RefSeq" id="WP_092921847.1">
    <property type="nucleotide sequence ID" value="NZ_FOYN01000003.1"/>
</dbReference>
<dbReference type="PANTHER" id="PTHR30405">
    <property type="entry name" value="TRANSPOSASE"/>
    <property type="match status" value="1"/>
</dbReference>
<evidence type="ECO:0000256" key="2">
    <source>
        <dbReference type="SAM" id="MobiDB-lite"/>
    </source>
</evidence>
<feature type="region of interest" description="Disordered" evidence="2">
    <location>
        <begin position="371"/>
        <end position="444"/>
    </location>
</feature>
<sequence>MEVRRTVPVKLDVADGDAALLHETISEFLWAANYVVDHAWRGEYKTTSKAQLQRETYDDVRAETRLQANLVQNARNKAADAVQSVVARWKQGDYAGKPRFSAPTLVYDMRCATFNDDHATLSTVEGRITARYVLPDEDRETPHSEYLFNDDYDVTGAELHYRDGEFYLHVRTKADAEFETADDGNDGHNTVLGVDLGIENVAVTSTGTFWNGAELNHWRREFEKRRGSLQQLGTRAAHETIQSVGRTETGRYDHFLHTVSKELVAEALEYDCDVIAFENLTGIRERMANAKKFHAWAFRRLFEYVEYKAEVVGISVEQVSPAYTSQRCSKCGTTLRENRETQARFCCQKCGYEVNADYNAAKNIGLKHLRSAQTSSGGGAPVNVRLNRGTLNVNGDYEPASDGQNGSPRERPTLNEVVRETRRVSRDDETADPSRTTNGSAVSE</sequence>
<keyword evidence="5" id="KW-1185">Reference proteome</keyword>
<reference evidence="5" key="1">
    <citation type="submission" date="2016-10" db="EMBL/GenBank/DDBJ databases">
        <authorList>
            <person name="Varghese N."/>
            <person name="Submissions S."/>
        </authorList>
    </citation>
    <scope>NUCLEOTIDE SEQUENCE [LARGE SCALE GENOMIC DNA]</scope>
    <source>
        <strain evidence="5">RD 26</strain>
    </source>
</reference>
<dbReference type="GO" id="GO:0003677">
    <property type="term" value="F:DNA binding"/>
    <property type="evidence" value="ECO:0007669"/>
    <property type="project" value="UniProtKB-KW"/>
</dbReference>
<dbReference type="NCBIfam" id="NF040570">
    <property type="entry name" value="guided_TnpB"/>
    <property type="match status" value="1"/>
</dbReference>
<dbReference type="PANTHER" id="PTHR30405:SF26">
    <property type="entry name" value="TRANSPOSASE, PROBABLY IS605-TNPB FAMILY"/>
    <property type="match status" value="1"/>
</dbReference>
<evidence type="ECO:0000313" key="5">
    <source>
        <dbReference type="Proteomes" id="UP000198932"/>
    </source>
</evidence>
<dbReference type="STRING" id="35743.SAMN04487937_2158"/>
<dbReference type="InterPro" id="IPR010095">
    <property type="entry name" value="Cas12f1-like_TNB"/>
</dbReference>
<keyword evidence="1" id="KW-0238">DNA-binding</keyword>
<evidence type="ECO:0000313" key="4">
    <source>
        <dbReference type="EMBL" id="SFR46910.1"/>
    </source>
</evidence>
<organism evidence="4 5">
    <name type="scientific">Halorubrum sodomense</name>
    <dbReference type="NCBI Taxonomy" id="35743"/>
    <lineage>
        <taxon>Archaea</taxon>
        <taxon>Methanobacteriati</taxon>
        <taxon>Methanobacteriota</taxon>
        <taxon>Stenosarchaea group</taxon>
        <taxon>Halobacteria</taxon>
        <taxon>Halobacteriales</taxon>
        <taxon>Haloferacaceae</taxon>
        <taxon>Halorubrum</taxon>
    </lineage>
</organism>
<name>A0A1I6GXJ6_HALSD</name>
<dbReference type="Pfam" id="PF07282">
    <property type="entry name" value="Cas12f1-like_TNB"/>
    <property type="match status" value="1"/>
</dbReference>
<proteinExistence type="predicted"/>